<sequence>MEAEAIRLGVRFMRKQGIHIFRICSDSLSLIQLLQSGSPGPPQVQDAITEIQRTDGPHSAWQCCKVPRDLVHAPEVLARFVQRKNKRRITVEDFAGHSQPNWMGMSENHGRISFLDPHVQS</sequence>
<name>A0AAV9ECD7_ACOCL</name>
<dbReference type="AlphaFoldDB" id="A0AAV9ECD7"/>
<proteinExistence type="predicted"/>
<reference evidence="1" key="1">
    <citation type="journal article" date="2023" name="Nat. Commun.">
        <title>Diploid and tetraploid genomes of Acorus and the evolution of monocots.</title>
        <authorList>
            <person name="Ma L."/>
            <person name="Liu K.W."/>
            <person name="Li Z."/>
            <person name="Hsiao Y.Y."/>
            <person name="Qi Y."/>
            <person name="Fu T."/>
            <person name="Tang G.D."/>
            <person name="Zhang D."/>
            <person name="Sun W.H."/>
            <person name="Liu D.K."/>
            <person name="Li Y."/>
            <person name="Chen G.Z."/>
            <person name="Liu X.D."/>
            <person name="Liao X.Y."/>
            <person name="Jiang Y.T."/>
            <person name="Yu X."/>
            <person name="Hao Y."/>
            <person name="Huang J."/>
            <person name="Zhao X.W."/>
            <person name="Ke S."/>
            <person name="Chen Y.Y."/>
            <person name="Wu W.L."/>
            <person name="Hsu J.L."/>
            <person name="Lin Y.F."/>
            <person name="Huang M.D."/>
            <person name="Li C.Y."/>
            <person name="Huang L."/>
            <person name="Wang Z.W."/>
            <person name="Zhao X."/>
            <person name="Zhong W.Y."/>
            <person name="Peng D.H."/>
            <person name="Ahmad S."/>
            <person name="Lan S."/>
            <person name="Zhang J.S."/>
            <person name="Tsai W.C."/>
            <person name="Van de Peer Y."/>
            <person name="Liu Z.J."/>
        </authorList>
    </citation>
    <scope>NUCLEOTIDE SEQUENCE</scope>
    <source>
        <strain evidence="1">CP</strain>
    </source>
</reference>
<organism evidence="1 2">
    <name type="scientific">Acorus calamus</name>
    <name type="common">Sweet flag</name>
    <dbReference type="NCBI Taxonomy" id="4465"/>
    <lineage>
        <taxon>Eukaryota</taxon>
        <taxon>Viridiplantae</taxon>
        <taxon>Streptophyta</taxon>
        <taxon>Embryophyta</taxon>
        <taxon>Tracheophyta</taxon>
        <taxon>Spermatophyta</taxon>
        <taxon>Magnoliopsida</taxon>
        <taxon>Liliopsida</taxon>
        <taxon>Acoraceae</taxon>
        <taxon>Acorus</taxon>
    </lineage>
</organism>
<comment type="caution">
    <text evidence="1">The sequence shown here is derived from an EMBL/GenBank/DDBJ whole genome shotgun (WGS) entry which is preliminary data.</text>
</comment>
<evidence type="ECO:0000313" key="1">
    <source>
        <dbReference type="EMBL" id="KAK1310623.1"/>
    </source>
</evidence>
<dbReference type="EMBL" id="JAUJYO010000008">
    <property type="protein sequence ID" value="KAK1310623.1"/>
    <property type="molecule type" value="Genomic_DNA"/>
</dbReference>
<dbReference type="Proteomes" id="UP001180020">
    <property type="component" value="Unassembled WGS sequence"/>
</dbReference>
<keyword evidence="2" id="KW-1185">Reference proteome</keyword>
<evidence type="ECO:0000313" key="2">
    <source>
        <dbReference type="Proteomes" id="UP001180020"/>
    </source>
</evidence>
<reference evidence="1" key="2">
    <citation type="submission" date="2023-06" db="EMBL/GenBank/DDBJ databases">
        <authorList>
            <person name="Ma L."/>
            <person name="Liu K.-W."/>
            <person name="Li Z."/>
            <person name="Hsiao Y.-Y."/>
            <person name="Qi Y."/>
            <person name="Fu T."/>
            <person name="Tang G."/>
            <person name="Zhang D."/>
            <person name="Sun W.-H."/>
            <person name="Liu D.-K."/>
            <person name="Li Y."/>
            <person name="Chen G.-Z."/>
            <person name="Liu X.-D."/>
            <person name="Liao X.-Y."/>
            <person name="Jiang Y.-T."/>
            <person name="Yu X."/>
            <person name="Hao Y."/>
            <person name="Huang J."/>
            <person name="Zhao X.-W."/>
            <person name="Ke S."/>
            <person name="Chen Y.-Y."/>
            <person name="Wu W.-L."/>
            <person name="Hsu J.-L."/>
            <person name="Lin Y.-F."/>
            <person name="Huang M.-D."/>
            <person name="Li C.-Y."/>
            <person name="Huang L."/>
            <person name="Wang Z.-W."/>
            <person name="Zhao X."/>
            <person name="Zhong W.-Y."/>
            <person name="Peng D.-H."/>
            <person name="Ahmad S."/>
            <person name="Lan S."/>
            <person name="Zhang J.-S."/>
            <person name="Tsai W.-C."/>
            <person name="Van De Peer Y."/>
            <person name="Liu Z.-J."/>
        </authorList>
    </citation>
    <scope>NUCLEOTIDE SEQUENCE</scope>
    <source>
        <strain evidence="1">CP</strain>
        <tissue evidence="1">Leaves</tissue>
    </source>
</reference>
<protein>
    <recommendedName>
        <fullName evidence="3">RNase H type-1 domain-containing protein</fullName>
    </recommendedName>
</protein>
<gene>
    <name evidence="1" type="ORF">QJS10_CPA08g00511</name>
</gene>
<evidence type="ECO:0008006" key="3">
    <source>
        <dbReference type="Google" id="ProtNLM"/>
    </source>
</evidence>
<accession>A0AAV9ECD7</accession>